<keyword evidence="2 5" id="KW-0812">Transmembrane</keyword>
<comment type="caution">
    <text evidence="6">The sequence shown here is derived from an EMBL/GenBank/DDBJ whole genome shotgun (WGS) entry which is preliminary data.</text>
</comment>
<evidence type="ECO:0000313" key="6">
    <source>
        <dbReference type="EMBL" id="ORX54924.1"/>
    </source>
</evidence>
<organism evidence="6 7">
    <name type="scientific">Hesseltinella vesiculosa</name>
    <dbReference type="NCBI Taxonomy" id="101127"/>
    <lineage>
        <taxon>Eukaryota</taxon>
        <taxon>Fungi</taxon>
        <taxon>Fungi incertae sedis</taxon>
        <taxon>Mucoromycota</taxon>
        <taxon>Mucoromycotina</taxon>
        <taxon>Mucoromycetes</taxon>
        <taxon>Mucorales</taxon>
        <taxon>Cunninghamellaceae</taxon>
        <taxon>Hesseltinella</taxon>
    </lineage>
</organism>
<keyword evidence="7" id="KW-1185">Reference proteome</keyword>
<dbReference type="Pfam" id="PF05978">
    <property type="entry name" value="UNC-93"/>
    <property type="match status" value="1"/>
</dbReference>
<protein>
    <submittedName>
        <fullName evidence="6">MFS general substrate transporter</fullName>
    </submittedName>
</protein>
<dbReference type="EMBL" id="MCGT01000012">
    <property type="protein sequence ID" value="ORX54924.1"/>
    <property type="molecule type" value="Genomic_DNA"/>
</dbReference>
<name>A0A1X2GIW0_9FUNG</name>
<evidence type="ECO:0000256" key="5">
    <source>
        <dbReference type="SAM" id="Phobius"/>
    </source>
</evidence>
<proteinExistence type="predicted"/>
<dbReference type="Gene3D" id="1.20.1250.20">
    <property type="entry name" value="MFS general substrate transporter like domains"/>
    <property type="match status" value="2"/>
</dbReference>
<sequence>MERLQRLYRTSLFQVALVGCIGFANPGLYNTITGIGGAGSVNPTVTANGNVALYSCGMVSSLFIAPVVYKYIGHYSMFIGGLTYPLYMGSLWAYKHIESAAFVIAAGAILGIGAQLFWICQGSIMTSYPLEAEKGTAIAVFWVIFNLGSFLGGIISFGINFNTTETSVTDSTYIAFLILMIVGTCISLIVIPREKMIRSDGSHVALAKEKNISLKQLMVDVLDGLKLAARTPKMLALIPMFYSSNFFYSYQFDNVNAALFNVRTRGLNNALYWAAQMLGSLLLSLLLDNKRIGRRKRTLIAVVSVFILFNIVWIGGLISQLQYGIYNAKLPADQLMDITSGPHYGGELVLYIFFGLMDSAWQTLIYYLIGSLSNDPAKLSLYTGIFKLVQNGGAVSGWRIDATHVPYLNFLIACWVLVFISFPGMFWVAWTTEDVTGYTEEIQEAKDHDHIETEKVGMKQEESA</sequence>
<feature type="transmembrane region" description="Helical" evidence="5">
    <location>
        <begin position="270"/>
        <end position="287"/>
    </location>
</feature>
<evidence type="ECO:0000256" key="3">
    <source>
        <dbReference type="ARBA" id="ARBA00022989"/>
    </source>
</evidence>
<keyword evidence="3 5" id="KW-1133">Transmembrane helix</keyword>
<feature type="transmembrane region" description="Helical" evidence="5">
    <location>
        <begin position="139"/>
        <end position="161"/>
    </location>
</feature>
<keyword evidence="4 5" id="KW-0472">Membrane</keyword>
<dbReference type="OrthoDB" id="196103at2759"/>
<gene>
    <name evidence="6" type="ORF">DM01DRAFT_1335220</name>
</gene>
<dbReference type="PROSITE" id="PS51257">
    <property type="entry name" value="PROKAR_LIPOPROTEIN"/>
    <property type="match status" value="1"/>
</dbReference>
<dbReference type="SUPFAM" id="SSF103473">
    <property type="entry name" value="MFS general substrate transporter"/>
    <property type="match status" value="1"/>
</dbReference>
<feature type="transmembrane region" description="Helical" evidence="5">
    <location>
        <begin position="76"/>
        <end position="94"/>
    </location>
</feature>
<dbReference type="GO" id="GO:0016627">
    <property type="term" value="F:oxidoreductase activity, acting on the CH-CH group of donors"/>
    <property type="evidence" value="ECO:0007669"/>
    <property type="project" value="InterPro"/>
</dbReference>
<evidence type="ECO:0000256" key="2">
    <source>
        <dbReference type="ARBA" id="ARBA00022692"/>
    </source>
</evidence>
<dbReference type="Proteomes" id="UP000242146">
    <property type="component" value="Unassembled WGS sequence"/>
</dbReference>
<evidence type="ECO:0000256" key="1">
    <source>
        <dbReference type="ARBA" id="ARBA00004141"/>
    </source>
</evidence>
<feature type="transmembrane region" description="Helical" evidence="5">
    <location>
        <begin position="173"/>
        <end position="191"/>
    </location>
</feature>
<evidence type="ECO:0000313" key="7">
    <source>
        <dbReference type="Proteomes" id="UP000242146"/>
    </source>
</evidence>
<dbReference type="PROSITE" id="PS50244">
    <property type="entry name" value="S5A_REDUCTASE"/>
    <property type="match status" value="1"/>
</dbReference>
<comment type="subcellular location">
    <subcellularLocation>
        <location evidence="1">Membrane</location>
        <topology evidence="1">Multi-pass membrane protein</topology>
    </subcellularLocation>
</comment>
<feature type="transmembrane region" description="Helical" evidence="5">
    <location>
        <begin position="100"/>
        <end position="119"/>
    </location>
</feature>
<dbReference type="InterPro" id="IPR036259">
    <property type="entry name" value="MFS_trans_sf"/>
</dbReference>
<dbReference type="InterPro" id="IPR051617">
    <property type="entry name" value="UNC-93-like_regulator"/>
</dbReference>
<dbReference type="AlphaFoldDB" id="A0A1X2GIW0"/>
<dbReference type="PANTHER" id="PTHR23294">
    <property type="entry name" value="ET TRANSLATION PRODUCT-RELATED"/>
    <property type="match status" value="1"/>
</dbReference>
<accession>A0A1X2GIW0</accession>
<evidence type="ECO:0000256" key="4">
    <source>
        <dbReference type="ARBA" id="ARBA00023136"/>
    </source>
</evidence>
<feature type="transmembrane region" description="Helical" evidence="5">
    <location>
        <begin position="12"/>
        <end position="32"/>
    </location>
</feature>
<feature type="transmembrane region" description="Helical" evidence="5">
    <location>
        <begin position="407"/>
        <end position="430"/>
    </location>
</feature>
<dbReference type="GO" id="GO:0006629">
    <property type="term" value="P:lipid metabolic process"/>
    <property type="evidence" value="ECO:0007669"/>
    <property type="project" value="InterPro"/>
</dbReference>
<dbReference type="InterPro" id="IPR010291">
    <property type="entry name" value="Ion_channel_UNC-93"/>
</dbReference>
<feature type="transmembrane region" description="Helical" evidence="5">
    <location>
        <begin position="348"/>
        <end position="369"/>
    </location>
</feature>
<reference evidence="6 7" key="1">
    <citation type="submission" date="2016-07" db="EMBL/GenBank/DDBJ databases">
        <title>Pervasive Adenine N6-methylation of Active Genes in Fungi.</title>
        <authorList>
            <consortium name="DOE Joint Genome Institute"/>
            <person name="Mondo S.J."/>
            <person name="Dannebaum R.O."/>
            <person name="Kuo R.C."/>
            <person name="Labutti K."/>
            <person name="Haridas S."/>
            <person name="Kuo A."/>
            <person name="Salamov A."/>
            <person name="Ahrendt S.R."/>
            <person name="Lipzen A."/>
            <person name="Sullivan W."/>
            <person name="Andreopoulos W.B."/>
            <person name="Clum A."/>
            <person name="Lindquist E."/>
            <person name="Daum C."/>
            <person name="Ramamoorthy G.K."/>
            <person name="Gryganskyi A."/>
            <person name="Culley D."/>
            <person name="Magnuson J.K."/>
            <person name="James T.Y."/>
            <person name="O'Malley M.A."/>
            <person name="Stajich J.E."/>
            <person name="Spatafora J.W."/>
            <person name="Visel A."/>
            <person name="Grigoriev I.V."/>
        </authorList>
    </citation>
    <scope>NUCLEOTIDE SEQUENCE [LARGE SCALE GENOMIC DNA]</scope>
    <source>
        <strain evidence="6 7">NRRL 3301</strain>
    </source>
</reference>
<dbReference type="STRING" id="101127.A0A1X2GIW0"/>
<dbReference type="PANTHER" id="PTHR23294:SF59">
    <property type="entry name" value="UNC93-LIKE PROTEIN C922.05C"/>
    <property type="match status" value="1"/>
</dbReference>
<dbReference type="GO" id="GO:0016020">
    <property type="term" value="C:membrane"/>
    <property type="evidence" value="ECO:0007669"/>
    <property type="project" value="UniProtKB-SubCell"/>
</dbReference>
<feature type="transmembrane region" description="Helical" evidence="5">
    <location>
        <begin position="299"/>
        <end position="321"/>
    </location>
</feature>